<gene>
    <name evidence="2" type="ORF">U9M48_028805</name>
</gene>
<organism evidence="2 3">
    <name type="scientific">Paspalum notatum var. saurae</name>
    <dbReference type="NCBI Taxonomy" id="547442"/>
    <lineage>
        <taxon>Eukaryota</taxon>
        <taxon>Viridiplantae</taxon>
        <taxon>Streptophyta</taxon>
        <taxon>Embryophyta</taxon>
        <taxon>Tracheophyta</taxon>
        <taxon>Spermatophyta</taxon>
        <taxon>Magnoliopsida</taxon>
        <taxon>Liliopsida</taxon>
        <taxon>Poales</taxon>
        <taxon>Poaceae</taxon>
        <taxon>PACMAD clade</taxon>
        <taxon>Panicoideae</taxon>
        <taxon>Andropogonodae</taxon>
        <taxon>Paspaleae</taxon>
        <taxon>Paspalinae</taxon>
        <taxon>Paspalum</taxon>
    </lineage>
</organism>
<dbReference type="AlphaFoldDB" id="A0AAQ3TXK0"/>
<reference evidence="2 3" key="1">
    <citation type="submission" date="2024-02" db="EMBL/GenBank/DDBJ databases">
        <title>High-quality chromosome-scale genome assembly of Pensacola bahiagrass (Paspalum notatum Flugge var. saurae).</title>
        <authorList>
            <person name="Vega J.M."/>
            <person name="Podio M."/>
            <person name="Orjuela J."/>
            <person name="Siena L.A."/>
            <person name="Pessino S.C."/>
            <person name="Combes M.C."/>
            <person name="Mariac C."/>
            <person name="Albertini E."/>
            <person name="Pupilli F."/>
            <person name="Ortiz J.P.A."/>
            <person name="Leblanc O."/>
        </authorList>
    </citation>
    <scope>NUCLEOTIDE SEQUENCE [LARGE SCALE GENOMIC DNA]</scope>
    <source>
        <strain evidence="2">R1</strain>
        <tissue evidence="2">Leaf</tissue>
    </source>
</reference>
<feature type="non-terminal residue" evidence="2">
    <location>
        <position position="1"/>
    </location>
</feature>
<evidence type="ECO:0000313" key="3">
    <source>
        <dbReference type="Proteomes" id="UP001341281"/>
    </source>
</evidence>
<dbReference type="Pfam" id="PF13966">
    <property type="entry name" value="zf-RVT"/>
    <property type="match status" value="1"/>
</dbReference>
<feature type="domain" description="Reverse transcriptase zinc-binding" evidence="1">
    <location>
        <begin position="2"/>
        <end position="86"/>
    </location>
</feature>
<dbReference type="EMBL" id="CP144750">
    <property type="protein sequence ID" value="WVZ81428.1"/>
    <property type="molecule type" value="Genomic_DNA"/>
</dbReference>
<evidence type="ECO:0000259" key="1">
    <source>
        <dbReference type="Pfam" id="PF13966"/>
    </source>
</evidence>
<name>A0AAQ3TXK0_PASNO</name>
<proteinExistence type="predicted"/>
<sequence length="185" mass="21414">QYSAKSAYKGFFQGGILFYSWERIWKSWAPGNCQFFMWLVAHDKCWTADLLARRGLQHHPRCLFCDQDTESIDHLLAASVFSQQFWFQLLQKVSLQFLCPQPGEVSFVDWWRHASEAVSGLMRQGLNSVIILGDWSLWRHRNRCVFNGISPNLGGLLSLGFGVEYMMYGSFSWVVIHVTALLRVQ</sequence>
<accession>A0AAQ3TXK0</accession>
<dbReference type="Proteomes" id="UP001341281">
    <property type="component" value="Chromosome 06"/>
</dbReference>
<keyword evidence="3" id="KW-1185">Reference proteome</keyword>
<protein>
    <recommendedName>
        <fullName evidence="1">Reverse transcriptase zinc-binding domain-containing protein</fullName>
    </recommendedName>
</protein>
<dbReference type="InterPro" id="IPR026960">
    <property type="entry name" value="RVT-Znf"/>
</dbReference>
<evidence type="ECO:0000313" key="2">
    <source>
        <dbReference type="EMBL" id="WVZ81428.1"/>
    </source>
</evidence>